<comment type="caution">
    <text evidence="9">The sequence shown here is derived from an EMBL/GenBank/DDBJ whole genome shotgun (WGS) entry which is preliminary data.</text>
</comment>
<protein>
    <recommendedName>
        <fullName evidence="6">1,4-dihydroxy-2-naphthoate octaprenyltransferase</fullName>
        <ecNumber evidence="6">2.5.1.74</ecNumber>
    </recommendedName>
</protein>
<dbReference type="InterPro" id="IPR009027">
    <property type="entry name" value="Ribosomal_bL9/RNase_H1_N"/>
</dbReference>
<dbReference type="HAMAP" id="MF_00503">
    <property type="entry name" value="Ribosomal_bL9"/>
    <property type="match status" value="1"/>
</dbReference>
<name>A0A7G2JWD2_HAEIF</name>
<dbReference type="Gene3D" id="3.40.5.10">
    <property type="entry name" value="Ribosomal protein L9, N-terminal domain"/>
    <property type="match status" value="1"/>
</dbReference>
<dbReference type="SUPFAM" id="SSF55653">
    <property type="entry name" value="Ribosomal protein L9 C-domain"/>
    <property type="match status" value="1"/>
</dbReference>
<dbReference type="Pfam" id="PF03948">
    <property type="entry name" value="Ribosomal_L9_C"/>
    <property type="match status" value="1"/>
</dbReference>
<keyword evidence="9" id="KW-0808">Transferase</keyword>
<evidence type="ECO:0000259" key="8">
    <source>
        <dbReference type="PROSITE" id="PS00651"/>
    </source>
</evidence>
<evidence type="ECO:0000256" key="6">
    <source>
        <dbReference type="NCBIfam" id="TIGR00751"/>
    </source>
</evidence>
<dbReference type="GO" id="GO:0009234">
    <property type="term" value="P:menaquinone biosynthetic process"/>
    <property type="evidence" value="ECO:0007669"/>
    <property type="project" value="UniProtKB-UniRule"/>
</dbReference>
<proteinExistence type="inferred from homology"/>
<dbReference type="EMBL" id="ABFC01001143">
    <property type="protein sequence ID" value="EFA27778.1"/>
    <property type="molecule type" value="Genomic_DNA"/>
</dbReference>
<dbReference type="PROSITE" id="PS00651">
    <property type="entry name" value="RIBOSOMAL_L9"/>
    <property type="match status" value="1"/>
</dbReference>
<accession>A0A7G2JWD2</accession>
<dbReference type="GO" id="GO:0005840">
    <property type="term" value="C:ribosome"/>
    <property type="evidence" value="ECO:0007669"/>
    <property type="project" value="UniProtKB-KW"/>
</dbReference>
<evidence type="ECO:0000256" key="5">
    <source>
        <dbReference type="ARBA" id="ARBA00023274"/>
    </source>
</evidence>
<feature type="domain" description="Ribosomal protein L9" evidence="8">
    <location>
        <begin position="9"/>
        <end position="36"/>
    </location>
</feature>
<dbReference type="SUPFAM" id="SSF55658">
    <property type="entry name" value="L9 N-domain-like"/>
    <property type="match status" value="1"/>
</dbReference>
<dbReference type="AlphaFoldDB" id="A0A7G2JWD2"/>
<feature type="transmembrane region" description="Helical" evidence="7">
    <location>
        <begin position="140"/>
        <end position="160"/>
    </location>
</feature>
<evidence type="ECO:0000313" key="9">
    <source>
        <dbReference type="EMBL" id="EFA27778.1"/>
    </source>
</evidence>
<gene>
    <name evidence="9" type="primary">menA</name>
    <name evidence="9" type="ORF">HAINFHK1212_0237</name>
</gene>
<comment type="similarity">
    <text evidence="1">Belongs to the bacterial ribosomal protein bL9 family.</text>
</comment>
<dbReference type="Pfam" id="PF01281">
    <property type="entry name" value="Ribosomal_L9_N"/>
    <property type="match status" value="1"/>
</dbReference>
<dbReference type="GO" id="GO:0006412">
    <property type="term" value="P:translation"/>
    <property type="evidence" value="ECO:0007669"/>
    <property type="project" value="InterPro"/>
</dbReference>
<dbReference type="GO" id="GO:0003735">
    <property type="term" value="F:structural constituent of ribosome"/>
    <property type="evidence" value="ECO:0007669"/>
    <property type="project" value="InterPro"/>
</dbReference>
<evidence type="ECO:0000256" key="7">
    <source>
        <dbReference type="SAM" id="Phobius"/>
    </source>
</evidence>
<dbReference type="EC" id="2.5.1.74" evidence="6"/>
<dbReference type="CDD" id="cd13962">
    <property type="entry name" value="PT_UbiA_UBIAD1"/>
    <property type="match status" value="1"/>
</dbReference>
<evidence type="ECO:0000256" key="1">
    <source>
        <dbReference type="ARBA" id="ARBA00010605"/>
    </source>
</evidence>
<keyword evidence="3" id="KW-0694">RNA-binding</keyword>
<dbReference type="InterPro" id="IPR020070">
    <property type="entry name" value="Ribosomal_bL9_N"/>
</dbReference>
<dbReference type="Gene3D" id="3.10.430.100">
    <property type="entry name" value="Ribosomal protein L9, C-terminal domain"/>
    <property type="match status" value="1"/>
</dbReference>
<dbReference type="InterPro" id="IPR000244">
    <property type="entry name" value="Ribosomal_bL9"/>
</dbReference>
<dbReference type="NCBIfam" id="TIGR00158">
    <property type="entry name" value="L9"/>
    <property type="match status" value="1"/>
</dbReference>
<dbReference type="GO" id="GO:0046428">
    <property type="term" value="F:1,4-dihydroxy-2-naphthoate polyprenyltransferase activity"/>
    <property type="evidence" value="ECO:0007669"/>
    <property type="project" value="UniProtKB-UniRule"/>
</dbReference>
<evidence type="ECO:0000256" key="3">
    <source>
        <dbReference type="ARBA" id="ARBA00022884"/>
    </source>
</evidence>
<feature type="transmembrane region" description="Helical" evidence="7">
    <location>
        <begin position="196"/>
        <end position="215"/>
    </location>
</feature>
<keyword evidence="7" id="KW-0472">Membrane</keyword>
<dbReference type="InterPro" id="IPR020594">
    <property type="entry name" value="Ribosomal_bL9_bac/chp"/>
</dbReference>
<reference evidence="9" key="1">
    <citation type="journal article" date="2010" name="Genomics">
        <title>Tracing phylogenomic events leading to diversity of Haemophilus influenzae and the emergence of Brazilian Purpuric Fever (BPF)-associated clones.</title>
        <authorList>
            <person name="Papazisi L."/>
            <person name="Ratnayake S."/>
            <person name="Remortel B.G."/>
            <person name="Bock G.R."/>
            <person name="Liang W."/>
            <person name="Saeed A.I."/>
            <person name="Liu J."/>
            <person name="Fleischmann R.D."/>
            <person name="Kilian M."/>
            <person name="Peterson S.N."/>
        </authorList>
    </citation>
    <scope>NUCLEOTIDE SEQUENCE [LARGE SCALE GENOMIC DNA]</scope>
    <source>
        <strain evidence="9">HK1212</strain>
    </source>
</reference>
<keyword evidence="5" id="KW-0687">Ribonucleoprotein</keyword>
<dbReference type="GO" id="GO:1990904">
    <property type="term" value="C:ribonucleoprotein complex"/>
    <property type="evidence" value="ECO:0007669"/>
    <property type="project" value="UniProtKB-KW"/>
</dbReference>
<dbReference type="GO" id="GO:0019843">
    <property type="term" value="F:rRNA binding"/>
    <property type="evidence" value="ECO:0007669"/>
    <property type="project" value="UniProtKB-KW"/>
</dbReference>
<feature type="transmembrane region" description="Helical" evidence="7">
    <location>
        <begin position="115"/>
        <end position="134"/>
    </location>
</feature>
<dbReference type="InterPro" id="IPR036935">
    <property type="entry name" value="Ribosomal_bL9_N_sf"/>
</dbReference>
<feature type="non-terminal residue" evidence="9">
    <location>
        <position position="1"/>
    </location>
</feature>
<evidence type="ECO:0000256" key="4">
    <source>
        <dbReference type="ARBA" id="ARBA00022980"/>
    </source>
</evidence>
<organism evidence="9">
    <name type="scientific">Haemophilus influenzae HK1212</name>
    <dbReference type="NCBI Taxonomy" id="456482"/>
    <lineage>
        <taxon>Bacteria</taxon>
        <taxon>Pseudomonadati</taxon>
        <taxon>Pseudomonadota</taxon>
        <taxon>Gammaproteobacteria</taxon>
        <taxon>Pasteurellales</taxon>
        <taxon>Pasteurellaceae</taxon>
        <taxon>Haemophilus</taxon>
    </lineage>
</organism>
<keyword evidence="2" id="KW-0699">rRNA-binding</keyword>
<keyword evidence="7" id="KW-0812">Transmembrane</keyword>
<evidence type="ECO:0000256" key="2">
    <source>
        <dbReference type="ARBA" id="ARBA00022730"/>
    </source>
</evidence>
<dbReference type="NCBIfam" id="TIGR00751">
    <property type="entry name" value="menA"/>
    <property type="match status" value="1"/>
</dbReference>
<feature type="transmembrane region" description="Helical" evidence="7">
    <location>
        <begin position="172"/>
        <end position="190"/>
    </location>
</feature>
<dbReference type="InterPro" id="IPR026046">
    <property type="entry name" value="UBIAD1"/>
</dbReference>
<dbReference type="InterPro" id="IPR020069">
    <property type="entry name" value="Ribosomal_bL9_C"/>
</dbReference>
<keyword evidence="7" id="KW-1133">Transmembrane helix</keyword>
<keyword evidence="4" id="KW-0689">Ribosomal protein</keyword>
<dbReference type="InterPro" id="IPR036791">
    <property type="entry name" value="Ribosomal_bL9_C_sf"/>
</dbReference>
<dbReference type="PANTHER" id="PTHR21368">
    <property type="entry name" value="50S RIBOSOMAL PROTEIN L9"/>
    <property type="match status" value="1"/>
</dbReference>
<sequence>LLDKIVHLGQVGDQVNVKSGFARNFLIPQGKAVMATKANIEHFEARRAELEATAAANLAAAQARAAEVTALGSVTIASKAGDEGRLFGAITTRDVAEAVTAAGVKISAKELKWGLILMVMASFLSGSFLIGIAYENLSDLFAFAGLGILAIVAAITYTVGVKPYGYMGLGDISVLVFFGLLGVGGTYYLQTHSIDSHIILPAIGSGLLASAVLNINNLRELPTVAAVPSATKRFFICSFFIQI</sequence>